<dbReference type="GO" id="GO:0003700">
    <property type="term" value="F:DNA-binding transcription factor activity"/>
    <property type="evidence" value="ECO:0007669"/>
    <property type="project" value="InterPro"/>
</dbReference>
<dbReference type="InterPro" id="IPR003313">
    <property type="entry name" value="AraC-bd"/>
</dbReference>
<dbReference type="InterPro" id="IPR020449">
    <property type="entry name" value="Tscrpt_reg_AraC-type_HTH"/>
</dbReference>
<evidence type="ECO:0000313" key="6">
    <source>
        <dbReference type="Proteomes" id="UP000461585"/>
    </source>
</evidence>
<dbReference type="Gene3D" id="2.60.120.10">
    <property type="entry name" value="Jelly Rolls"/>
    <property type="match status" value="1"/>
</dbReference>
<dbReference type="PROSITE" id="PS01124">
    <property type="entry name" value="HTH_ARAC_FAMILY_2"/>
    <property type="match status" value="1"/>
</dbReference>
<dbReference type="EMBL" id="JAAEEH010000007">
    <property type="protein sequence ID" value="NDL66943.1"/>
    <property type="molecule type" value="Genomic_DNA"/>
</dbReference>
<dbReference type="PANTHER" id="PTHR43280">
    <property type="entry name" value="ARAC-FAMILY TRANSCRIPTIONAL REGULATOR"/>
    <property type="match status" value="1"/>
</dbReference>
<dbReference type="AlphaFoldDB" id="A0A7X5HUL9"/>
<evidence type="ECO:0000259" key="4">
    <source>
        <dbReference type="PROSITE" id="PS01124"/>
    </source>
</evidence>
<dbReference type="Proteomes" id="UP000461585">
    <property type="component" value="Unassembled WGS sequence"/>
</dbReference>
<protein>
    <submittedName>
        <fullName evidence="5">AraC family transcriptional regulator</fullName>
    </submittedName>
</protein>
<comment type="caution">
    <text evidence="5">The sequence shown here is derived from an EMBL/GenBank/DDBJ whole genome shotgun (WGS) entry which is preliminary data.</text>
</comment>
<keyword evidence="2" id="KW-0238">DNA-binding</keyword>
<gene>
    <name evidence="5" type="ORF">GXN74_04165</name>
</gene>
<evidence type="ECO:0000256" key="2">
    <source>
        <dbReference type="ARBA" id="ARBA00023125"/>
    </source>
</evidence>
<keyword evidence="1" id="KW-0805">Transcription regulation</keyword>
<organism evidence="5 6">
    <name type="scientific">Anaerotalea alkaliphila</name>
    <dbReference type="NCBI Taxonomy" id="2662126"/>
    <lineage>
        <taxon>Bacteria</taxon>
        <taxon>Bacillati</taxon>
        <taxon>Bacillota</taxon>
        <taxon>Clostridia</taxon>
        <taxon>Eubacteriales</taxon>
        <taxon>Anaerotalea</taxon>
    </lineage>
</organism>
<dbReference type="Gene3D" id="1.10.10.60">
    <property type="entry name" value="Homeodomain-like"/>
    <property type="match status" value="2"/>
</dbReference>
<name>A0A7X5HUL9_9FIRM</name>
<evidence type="ECO:0000256" key="3">
    <source>
        <dbReference type="ARBA" id="ARBA00023163"/>
    </source>
</evidence>
<dbReference type="SMART" id="SM00342">
    <property type="entry name" value="HTH_ARAC"/>
    <property type="match status" value="1"/>
</dbReference>
<keyword evidence="6" id="KW-1185">Reference proteome</keyword>
<dbReference type="InterPro" id="IPR037923">
    <property type="entry name" value="HTH-like"/>
</dbReference>
<dbReference type="InterPro" id="IPR018060">
    <property type="entry name" value="HTH_AraC"/>
</dbReference>
<dbReference type="RefSeq" id="WP_162369668.1">
    <property type="nucleotide sequence ID" value="NZ_JAAEEH010000007.1"/>
</dbReference>
<dbReference type="InterPro" id="IPR014710">
    <property type="entry name" value="RmlC-like_jellyroll"/>
</dbReference>
<keyword evidence="3" id="KW-0804">Transcription</keyword>
<dbReference type="Pfam" id="PF12833">
    <property type="entry name" value="HTH_18"/>
    <property type="match status" value="1"/>
</dbReference>
<dbReference type="SUPFAM" id="SSF46689">
    <property type="entry name" value="Homeodomain-like"/>
    <property type="match status" value="2"/>
</dbReference>
<dbReference type="PRINTS" id="PR00032">
    <property type="entry name" value="HTHARAC"/>
</dbReference>
<accession>A0A7X5HUL9</accession>
<dbReference type="SUPFAM" id="SSF51215">
    <property type="entry name" value="Regulatory protein AraC"/>
    <property type="match status" value="1"/>
</dbReference>
<reference evidence="5 6" key="1">
    <citation type="submission" date="2020-01" db="EMBL/GenBank/DDBJ databases">
        <title>Anaeroalcalibacter tamaniensis gen. nov., sp. nov., moderately halophilic strictly anaerobic fermenter bacterium from mud volcano of Taman peninsula.</title>
        <authorList>
            <person name="Frolova A."/>
            <person name="Merkel A.Y."/>
            <person name="Slobodkin A.I."/>
        </authorList>
    </citation>
    <scope>NUCLEOTIDE SEQUENCE [LARGE SCALE GENOMIC DNA]</scope>
    <source>
        <strain evidence="5 6">F-3ap</strain>
    </source>
</reference>
<proteinExistence type="predicted"/>
<feature type="domain" description="HTH araC/xylS-type" evidence="4">
    <location>
        <begin position="186"/>
        <end position="283"/>
    </location>
</feature>
<sequence>MKNMLHAYSSRQHMLGENYEIYHYLDQRMHGVELHHHDFYEVYLLVSGDLDFLIEGQTYRLNPGDIVLLDTRDLHQAYIRKTDTPYERYVFWISRSYLRSLSSDKTDLLQCFEAPEKRSVVNTDFEIRQELKMLFQKLIALEDFQGEGKDLLAKAYSMEILVKIRNILADKEKLYNTILKKSVLIDSMIAHIEANLSEDLTIDRLAEEFFLSKYHLSREFKKYTGVTIHRYIILKRLIMAKEFILQNDSITDVYIKCGFGDYSNFFRAFKKEYGITPKQFYEIMTDAERAL</sequence>
<evidence type="ECO:0000313" key="5">
    <source>
        <dbReference type="EMBL" id="NDL66943.1"/>
    </source>
</evidence>
<dbReference type="Pfam" id="PF02311">
    <property type="entry name" value="AraC_binding"/>
    <property type="match status" value="1"/>
</dbReference>
<dbReference type="InterPro" id="IPR009057">
    <property type="entry name" value="Homeodomain-like_sf"/>
</dbReference>
<dbReference type="PANTHER" id="PTHR43280:SF34">
    <property type="entry name" value="ARAC-FAMILY TRANSCRIPTIONAL REGULATOR"/>
    <property type="match status" value="1"/>
</dbReference>
<evidence type="ECO:0000256" key="1">
    <source>
        <dbReference type="ARBA" id="ARBA00023015"/>
    </source>
</evidence>
<dbReference type="GO" id="GO:0043565">
    <property type="term" value="F:sequence-specific DNA binding"/>
    <property type="evidence" value="ECO:0007669"/>
    <property type="project" value="InterPro"/>
</dbReference>